<dbReference type="Proteomes" id="UP000474104">
    <property type="component" value="Unassembled WGS sequence"/>
</dbReference>
<feature type="domain" description="ABC3 transporter permease C-terminal" evidence="7">
    <location>
        <begin position="660"/>
        <end position="777"/>
    </location>
</feature>
<feature type="transmembrane region" description="Helical" evidence="6">
    <location>
        <begin position="258"/>
        <end position="282"/>
    </location>
</feature>
<keyword evidence="2" id="KW-1003">Cell membrane</keyword>
<evidence type="ECO:0000256" key="2">
    <source>
        <dbReference type="ARBA" id="ARBA00022475"/>
    </source>
</evidence>
<feature type="transmembrane region" description="Helical" evidence="6">
    <location>
        <begin position="431"/>
        <end position="455"/>
    </location>
</feature>
<dbReference type="EMBL" id="VIRB01000098">
    <property type="protein sequence ID" value="NDO70089.1"/>
    <property type="molecule type" value="Genomic_DNA"/>
</dbReference>
<feature type="transmembrane region" description="Helical" evidence="6">
    <location>
        <begin position="706"/>
        <end position="729"/>
    </location>
</feature>
<dbReference type="PANTHER" id="PTHR30287">
    <property type="entry name" value="MEMBRANE COMPONENT OF PREDICTED ABC SUPERFAMILY METABOLITE UPTAKE TRANSPORTER"/>
    <property type="match status" value="1"/>
</dbReference>
<dbReference type="AlphaFoldDB" id="A0A9X5H706"/>
<sequence length="786" mass="87299">MKTIFMCGLAKLRRKKVPSLLLGICIMLTAALFVNAFILLKDLNTVFDRAYEGMEGPQMCCLWSRGMVNADSVRQYLEDSAEKMEYQITEQTKTIEYIEKDGVKLSNVILLELPETLGREMLSPKIMDETGIEMPQKGEIWITPKIANILNLRVGDEVSLQLADQSVNVKVVRIVADPVFGSSNTNVYRMWCGYGRLSDFPLSENRLISYLEIRFEEYSRQAEQKFIRDTEAHFNVPLGDTLYTYDKIKSGYTSTWQMLGNLLCLVSVILAAVVIVLTLFLVKSDMDEDVRTAGIYQSLGMTGMQIIGVYLVSYGAAGFAGAGLGSLMGGWLNHGILNRILGNTGIYTDFTINTGACQAGVFAGVSAAVLLVCLCAVFRIRTLNASHAIRSGTWQTRERARKRQRNWSYNGRCSFELYYAVRGMLNKKAGYVYIASVSLILGCLSVVCFGCLKAVKNIDREPEAWGILKTDIYVTSLDGTPVSTVTEELEKEPEVEYTYGANKIYSKYKPDHQDTWQSIVTELYELPWNEKIEDKSLYGRRPQKEGEISVGVTLARQYGLEAGEKMELYVNGEKKEFEITGIFRTLSNYGNVIRMVTDDLDQAVEADGGSGDYMLVLSKGCDKWNYARELTERYEGKFSFIASKSNGEHITGVLAPAVGTILAVLLITSVLITINLTFLLIRREQKLIGLLKAVGMTSWQILKIYLWRNCLAALLGSCLGLAAGTLLVPNLLTPFAKGMGLVKFPFSNSAAGMLVSSVLLPLCMALGTCAVVKAIHRISVKQLVNE</sequence>
<evidence type="ECO:0000256" key="1">
    <source>
        <dbReference type="ARBA" id="ARBA00004651"/>
    </source>
</evidence>
<feature type="transmembrane region" description="Helical" evidence="6">
    <location>
        <begin position="359"/>
        <end position="380"/>
    </location>
</feature>
<accession>A0A9X5H706</accession>
<feature type="transmembrane region" description="Helical" evidence="6">
    <location>
        <begin position="653"/>
        <end position="681"/>
    </location>
</feature>
<feature type="transmembrane region" description="Helical" evidence="6">
    <location>
        <begin position="749"/>
        <end position="772"/>
    </location>
</feature>
<keyword evidence="5 6" id="KW-0472">Membrane</keyword>
<protein>
    <submittedName>
        <fullName evidence="8">FtsX-like permease family protein</fullName>
    </submittedName>
</protein>
<evidence type="ECO:0000259" key="7">
    <source>
        <dbReference type="Pfam" id="PF02687"/>
    </source>
</evidence>
<dbReference type="InterPro" id="IPR003838">
    <property type="entry name" value="ABC3_permease_C"/>
</dbReference>
<evidence type="ECO:0000256" key="4">
    <source>
        <dbReference type="ARBA" id="ARBA00022989"/>
    </source>
</evidence>
<evidence type="ECO:0000313" key="9">
    <source>
        <dbReference type="Proteomes" id="UP000474104"/>
    </source>
</evidence>
<reference evidence="8 9" key="1">
    <citation type="submission" date="2019-07" db="EMBL/GenBank/DDBJ databases">
        <title>Draft genome sequences of 15 bacterial species constituting the stable defined intestinal microbiota of the GM15 gnotobiotic mouse model.</title>
        <authorList>
            <person name="Elie C."/>
            <person name="Mathieu A."/>
            <person name="Saliou A."/>
            <person name="Darnaud M."/>
            <person name="Leulier F."/>
            <person name="Tamellini A."/>
        </authorList>
    </citation>
    <scope>NUCLEOTIDE SEQUENCE [LARGE SCALE GENOMIC DNA]</scope>
    <source>
        <strain evidence="9">ASF 502</strain>
    </source>
</reference>
<gene>
    <name evidence="8" type="ORF">FMM80_16100</name>
</gene>
<dbReference type="Pfam" id="PF02687">
    <property type="entry name" value="FtsX"/>
    <property type="match status" value="2"/>
</dbReference>
<comment type="caution">
    <text evidence="8">The sequence shown here is derived from an EMBL/GenBank/DDBJ whole genome shotgun (WGS) entry which is preliminary data.</text>
</comment>
<name>A0A9X5H706_9FIRM</name>
<organism evidence="8 9">
    <name type="scientific">Schaedlerella arabinosiphila</name>
    <dbReference type="NCBI Taxonomy" id="2044587"/>
    <lineage>
        <taxon>Bacteria</taxon>
        <taxon>Bacillati</taxon>
        <taxon>Bacillota</taxon>
        <taxon>Clostridia</taxon>
        <taxon>Lachnospirales</taxon>
        <taxon>Lachnospiraceae</taxon>
        <taxon>Schaedlerella</taxon>
    </lineage>
</organism>
<comment type="subcellular location">
    <subcellularLocation>
        <location evidence="1">Cell membrane</location>
        <topology evidence="1">Multi-pass membrane protein</topology>
    </subcellularLocation>
</comment>
<evidence type="ECO:0000256" key="6">
    <source>
        <dbReference type="SAM" id="Phobius"/>
    </source>
</evidence>
<keyword evidence="4 6" id="KW-1133">Transmembrane helix</keyword>
<dbReference type="GO" id="GO:0005886">
    <property type="term" value="C:plasma membrane"/>
    <property type="evidence" value="ECO:0007669"/>
    <property type="project" value="UniProtKB-SubCell"/>
</dbReference>
<feature type="domain" description="ABC3 transporter permease C-terminal" evidence="7">
    <location>
        <begin position="265"/>
        <end position="384"/>
    </location>
</feature>
<proteinExistence type="predicted"/>
<feature type="transmembrane region" description="Helical" evidence="6">
    <location>
        <begin position="303"/>
        <end position="324"/>
    </location>
</feature>
<dbReference type="PANTHER" id="PTHR30287:SF2">
    <property type="entry name" value="BLL1001 PROTEIN"/>
    <property type="match status" value="1"/>
</dbReference>
<dbReference type="InterPro" id="IPR038766">
    <property type="entry name" value="Membrane_comp_ABC_pdt"/>
</dbReference>
<evidence type="ECO:0000313" key="8">
    <source>
        <dbReference type="EMBL" id="NDO70089.1"/>
    </source>
</evidence>
<feature type="transmembrane region" description="Helical" evidence="6">
    <location>
        <begin position="20"/>
        <end position="40"/>
    </location>
</feature>
<evidence type="ECO:0000256" key="3">
    <source>
        <dbReference type="ARBA" id="ARBA00022692"/>
    </source>
</evidence>
<keyword evidence="3 6" id="KW-0812">Transmembrane</keyword>
<evidence type="ECO:0000256" key="5">
    <source>
        <dbReference type="ARBA" id="ARBA00023136"/>
    </source>
</evidence>